<gene>
    <name evidence="2" type="ORF">GIX10_13065</name>
</gene>
<dbReference type="EMBL" id="WLYL01000080">
    <property type="protein sequence ID" value="MTD12306.1"/>
    <property type="molecule type" value="Genomic_DNA"/>
</dbReference>
<dbReference type="Proteomes" id="UP000473854">
    <property type="component" value="Unassembled WGS sequence"/>
</dbReference>
<reference evidence="2 3" key="1">
    <citation type="submission" date="2019-11" db="EMBL/GenBank/DDBJ databases">
        <authorList>
            <person name="An D."/>
        </authorList>
    </citation>
    <scope>NUCLEOTIDE SEQUENCE [LARGE SCALE GENOMIC DNA]</scope>
    <source>
        <strain evidence="2 3">YIM 103518</strain>
    </source>
</reference>
<proteinExistence type="predicted"/>
<feature type="transmembrane region" description="Helical" evidence="1">
    <location>
        <begin position="368"/>
        <end position="391"/>
    </location>
</feature>
<keyword evidence="1" id="KW-0812">Transmembrane</keyword>
<accession>A0A6L6GIR3</accession>
<protein>
    <submittedName>
        <fullName evidence="2">Uncharacterized protein</fullName>
    </submittedName>
</protein>
<feature type="transmembrane region" description="Helical" evidence="1">
    <location>
        <begin position="294"/>
        <end position="315"/>
    </location>
</feature>
<sequence>MMQINRDQLIALYKKAIFEDGYSKGHIEVDSPDTAQILQLAFDHEEDSGFQSTQQGLIQVGETRRFFRRDPLSSKFGDFFSDINQLCKHKYFKAKNKRKYYLMDLAWDSSSSEPKPDIINQYEKLLLLIAVLSKSSAFTDSATSRMVFIEPEKLEIDVQYSAQDLDSVDPDMIEKISIFMTDDIHHSQKLAILAKSIVELCKNTPANERFAFILQNLDKIYENLDHDYALFASNFSFEKLKNEIENTKLEEQVKIHKVISDIQNQLLGIPIATVIVATQFKAVTQINKDYNYQFIVNTGVLMGVVIFTLIMFFLVRNQSDSLYAIKVELQRKDGHLQKSNNIIYQKILADNPKGPFSDLFKRLDFQELILISVKWITSIGLVVTIMCYLILTTTPAWLD</sequence>
<organism evidence="2 3">
    <name type="scientific">Acinetobacter faecalis</name>
    <dbReference type="NCBI Taxonomy" id="2665161"/>
    <lineage>
        <taxon>Bacteria</taxon>
        <taxon>Pseudomonadati</taxon>
        <taxon>Pseudomonadota</taxon>
        <taxon>Gammaproteobacteria</taxon>
        <taxon>Moraxellales</taxon>
        <taxon>Moraxellaceae</taxon>
        <taxon>Acinetobacter</taxon>
    </lineage>
</organism>
<dbReference type="AlphaFoldDB" id="A0A6L6GIR3"/>
<comment type="caution">
    <text evidence="2">The sequence shown here is derived from an EMBL/GenBank/DDBJ whole genome shotgun (WGS) entry which is preliminary data.</text>
</comment>
<evidence type="ECO:0000256" key="1">
    <source>
        <dbReference type="SAM" id="Phobius"/>
    </source>
</evidence>
<name>A0A6L6GIR3_9GAMM</name>
<evidence type="ECO:0000313" key="2">
    <source>
        <dbReference type="EMBL" id="MTD12306.1"/>
    </source>
</evidence>
<keyword evidence="1" id="KW-0472">Membrane</keyword>
<dbReference type="RefSeq" id="WP_131291511.1">
    <property type="nucleotide sequence ID" value="NZ_WLYL01000080.1"/>
</dbReference>
<keyword evidence="1" id="KW-1133">Transmembrane helix</keyword>
<evidence type="ECO:0000313" key="3">
    <source>
        <dbReference type="Proteomes" id="UP000473854"/>
    </source>
</evidence>